<dbReference type="RefSeq" id="XP_018296072.1">
    <property type="nucleotide sequence ID" value="XM_018430689.1"/>
</dbReference>
<evidence type="ECO:0008006" key="3">
    <source>
        <dbReference type="Google" id="ProtNLM"/>
    </source>
</evidence>
<keyword evidence="2" id="KW-1185">Reference proteome</keyword>
<dbReference type="EMBL" id="KV440974">
    <property type="protein sequence ID" value="OAD78032.1"/>
    <property type="molecule type" value="Genomic_DNA"/>
</dbReference>
<dbReference type="STRING" id="763407.A0A162UU67"/>
<proteinExistence type="predicted"/>
<dbReference type="AlphaFoldDB" id="A0A162UU67"/>
<dbReference type="Gene3D" id="1.10.443.20">
    <property type="entry name" value="Centromere DNA-binding protein complex CBF3 subunit, domain 2"/>
    <property type="match status" value="1"/>
</dbReference>
<dbReference type="GO" id="GO:0003677">
    <property type="term" value="F:DNA binding"/>
    <property type="evidence" value="ECO:0007669"/>
    <property type="project" value="InterPro"/>
</dbReference>
<evidence type="ECO:0000313" key="1">
    <source>
        <dbReference type="EMBL" id="OAD78032.1"/>
    </source>
</evidence>
<name>A0A162UU67_PHYB8</name>
<dbReference type="OrthoDB" id="2277573at2759"/>
<dbReference type="GeneID" id="28991595"/>
<reference evidence="2" key="1">
    <citation type="submission" date="2015-06" db="EMBL/GenBank/DDBJ databases">
        <title>Expansion of signal transduction pathways in fungi by whole-genome duplication.</title>
        <authorList>
            <consortium name="DOE Joint Genome Institute"/>
            <person name="Corrochano L.M."/>
            <person name="Kuo A."/>
            <person name="Marcet-Houben M."/>
            <person name="Polaino S."/>
            <person name="Salamov A."/>
            <person name="Villalobos J.M."/>
            <person name="Alvarez M.I."/>
            <person name="Avalos J."/>
            <person name="Benito E.P."/>
            <person name="Benoit I."/>
            <person name="Burger G."/>
            <person name="Camino L.P."/>
            <person name="Canovas D."/>
            <person name="Cerda-Olmedo E."/>
            <person name="Cheng J.-F."/>
            <person name="Dominguez A."/>
            <person name="Elias M."/>
            <person name="Eslava A.P."/>
            <person name="Glaser F."/>
            <person name="Grimwood J."/>
            <person name="Gutierrez G."/>
            <person name="Heitman J."/>
            <person name="Henrissat B."/>
            <person name="Iturriaga E.A."/>
            <person name="Lang B.F."/>
            <person name="Lavin J.L."/>
            <person name="Lee S."/>
            <person name="Li W."/>
            <person name="Lindquist E."/>
            <person name="Lopez-Garcia S."/>
            <person name="Luque E.M."/>
            <person name="Marcos A.T."/>
            <person name="Martin J."/>
            <person name="McCluskey K."/>
            <person name="Medina H.R."/>
            <person name="Miralles-Duran A."/>
            <person name="Miyazaki A."/>
            <person name="Munoz-Torres E."/>
            <person name="Oguiza J.A."/>
            <person name="Ohm R."/>
            <person name="Olmedo M."/>
            <person name="Orejas M."/>
            <person name="Ortiz-Castellanos L."/>
            <person name="Pisabarro A.G."/>
            <person name="Rodriguez-Romero J."/>
            <person name="Ruiz-Herrera J."/>
            <person name="Ruiz-Vazquez R."/>
            <person name="Sanz C."/>
            <person name="Schackwitz W."/>
            <person name="Schmutz J."/>
            <person name="Shahriari M."/>
            <person name="Shelest E."/>
            <person name="Silva-Franco F."/>
            <person name="Soanes D."/>
            <person name="Syed K."/>
            <person name="Tagua V.G."/>
            <person name="Talbot N.J."/>
            <person name="Thon M."/>
            <person name="De vries R.P."/>
            <person name="Wiebenga A."/>
            <person name="Yadav J.S."/>
            <person name="Braun E.L."/>
            <person name="Baker S."/>
            <person name="Garre V."/>
            <person name="Horwitz B."/>
            <person name="Torres-Martinez S."/>
            <person name="Idnurm A."/>
            <person name="Herrera-Estrella A."/>
            <person name="Gabaldon T."/>
            <person name="Grigoriev I.V."/>
        </authorList>
    </citation>
    <scope>NUCLEOTIDE SEQUENCE [LARGE SCALE GENOMIC DNA]</scope>
    <source>
        <strain evidence="2">NRRL 1555(-)</strain>
    </source>
</reference>
<dbReference type="InterPro" id="IPR038279">
    <property type="entry name" value="Ndc10_dom2_sf"/>
</dbReference>
<gene>
    <name evidence="1" type="ORF">PHYBLDRAFT_141892</name>
</gene>
<dbReference type="InParanoid" id="A0A162UU67"/>
<protein>
    <recommendedName>
        <fullName evidence="3">Ndc10 domain-containing protein</fullName>
    </recommendedName>
</protein>
<dbReference type="Proteomes" id="UP000077315">
    <property type="component" value="Unassembled WGS sequence"/>
</dbReference>
<dbReference type="VEuPathDB" id="FungiDB:PHYBLDRAFT_141892"/>
<evidence type="ECO:0000313" key="2">
    <source>
        <dbReference type="Proteomes" id="UP000077315"/>
    </source>
</evidence>
<organism evidence="1 2">
    <name type="scientific">Phycomyces blakesleeanus (strain ATCC 8743b / DSM 1359 / FGSC 10004 / NBRC 33097 / NRRL 1555)</name>
    <dbReference type="NCBI Taxonomy" id="763407"/>
    <lineage>
        <taxon>Eukaryota</taxon>
        <taxon>Fungi</taxon>
        <taxon>Fungi incertae sedis</taxon>
        <taxon>Mucoromycota</taxon>
        <taxon>Mucoromycotina</taxon>
        <taxon>Mucoromycetes</taxon>
        <taxon>Mucorales</taxon>
        <taxon>Phycomycetaceae</taxon>
        <taxon>Phycomyces</taxon>
    </lineage>
</organism>
<accession>A0A162UU67</accession>
<sequence>MNGQNNNSTNAMVNNISLQRMMDNRSAMHTRSQLVLAQNMELCPKNTSKAYAAKQEEWRRGCKLKRAEDGSPIPLGRESILAYVKAVSDICSKKKALGWNPNGVARGSLVRAFLDTSSKKRSQAVRTNFEDRRKNTLNDGYTRQKLEKISHYFLNKSNIRGCRDRLCFLISHSMLFRSQTGVTECIALVATITFGKTNQHGKIEYGSSAHHFQVDVCSAYEDRFTPIQYKAQHKTFAKDFKAVGLHTSKVTQGNCKSALNTIVQENISGD</sequence>